<dbReference type="GO" id="GO:0003676">
    <property type="term" value="F:nucleic acid binding"/>
    <property type="evidence" value="ECO:0007669"/>
    <property type="project" value="InterPro"/>
</dbReference>
<dbReference type="PANTHER" id="PTHR47723">
    <property type="entry name" value="OS05G0353850 PROTEIN"/>
    <property type="match status" value="1"/>
</dbReference>
<evidence type="ECO:0000259" key="2">
    <source>
        <dbReference type="Pfam" id="PF13966"/>
    </source>
</evidence>
<dbReference type="InterPro" id="IPR002156">
    <property type="entry name" value="RNaseH_domain"/>
</dbReference>
<name>A0A7J9IWH7_9ROSI</name>
<dbReference type="InterPro" id="IPR026960">
    <property type="entry name" value="RVT-Znf"/>
</dbReference>
<dbReference type="CDD" id="cd06222">
    <property type="entry name" value="RNase_H_like"/>
    <property type="match status" value="1"/>
</dbReference>
<dbReference type="GO" id="GO:0004523">
    <property type="term" value="F:RNA-DNA hybrid ribonuclease activity"/>
    <property type="evidence" value="ECO:0007669"/>
    <property type="project" value="InterPro"/>
</dbReference>
<feature type="domain" description="Reverse transcriptase zinc-binding" evidence="2">
    <location>
        <begin position="12"/>
        <end position="82"/>
    </location>
</feature>
<protein>
    <recommendedName>
        <fullName evidence="5">Reverse transcriptase</fullName>
    </recommendedName>
</protein>
<dbReference type="EMBL" id="JABFAE010000004">
    <property type="protein sequence ID" value="MBA0826479.1"/>
    <property type="molecule type" value="Genomic_DNA"/>
</dbReference>
<feature type="domain" description="RNase H type-1" evidence="1">
    <location>
        <begin position="138"/>
        <end position="202"/>
    </location>
</feature>
<dbReference type="Proteomes" id="UP000593575">
    <property type="component" value="Unassembled WGS sequence"/>
</dbReference>
<dbReference type="InterPro" id="IPR044730">
    <property type="entry name" value="RNase_H-like_dom_plant"/>
</dbReference>
<evidence type="ECO:0000259" key="1">
    <source>
        <dbReference type="Pfam" id="PF13456"/>
    </source>
</evidence>
<gene>
    <name evidence="3" type="ORF">Goarm_011325</name>
</gene>
<dbReference type="Pfam" id="PF13966">
    <property type="entry name" value="zf-RVT"/>
    <property type="match status" value="1"/>
</dbReference>
<dbReference type="InterPro" id="IPR036397">
    <property type="entry name" value="RNaseH_sf"/>
</dbReference>
<reference evidence="3 4" key="1">
    <citation type="journal article" date="2019" name="Genome Biol. Evol.">
        <title>Insights into the evolution of the New World diploid cottons (Gossypium, subgenus Houzingenia) based on genome sequencing.</title>
        <authorList>
            <person name="Grover C.E."/>
            <person name="Arick M.A. 2nd"/>
            <person name="Thrash A."/>
            <person name="Conover J.L."/>
            <person name="Sanders W.S."/>
            <person name="Peterson D.G."/>
            <person name="Frelichowski J.E."/>
            <person name="Scheffler J.A."/>
            <person name="Scheffler B.E."/>
            <person name="Wendel J.F."/>
        </authorList>
    </citation>
    <scope>NUCLEOTIDE SEQUENCE [LARGE SCALE GENOMIC DNA]</scope>
    <source>
        <strain evidence="3">6</strain>
        <tissue evidence="3">Leaf</tissue>
    </source>
</reference>
<organism evidence="3 4">
    <name type="scientific">Gossypium armourianum</name>
    <dbReference type="NCBI Taxonomy" id="34283"/>
    <lineage>
        <taxon>Eukaryota</taxon>
        <taxon>Viridiplantae</taxon>
        <taxon>Streptophyta</taxon>
        <taxon>Embryophyta</taxon>
        <taxon>Tracheophyta</taxon>
        <taxon>Spermatophyta</taxon>
        <taxon>Magnoliopsida</taxon>
        <taxon>eudicotyledons</taxon>
        <taxon>Gunneridae</taxon>
        <taxon>Pentapetalae</taxon>
        <taxon>rosids</taxon>
        <taxon>malvids</taxon>
        <taxon>Malvales</taxon>
        <taxon>Malvaceae</taxon>
        <taxon>Malvoideae</taxon>
        <taxon>Gossypium</taxon>
    </lineage>
</organism>
<comment type="caution">
    <text evidence="3">The sequence shown here is derived from an EMBL/GenBank/DDBJ whole genome shotgun (WGS) entry which is preliminary data.</text>
</comment>
<evidence type="ECO:0008006" key="5">
    <source>
        <dbReference type="Google" id="ProtNLM"/>
    </source>
</evidence>
<sequence>MTRNDNTEIPDNRQMIYKKLWTLSMPTKIKLMMWRALQGFISIGQTLFNRRIRNTAICPRCNAELETFLHVIADCNQVKNVWEAIWWACNRQVMEGKSITRQETTAKIISMLAEIDVLKEKLPAVREVDIDRWKPPSFGFAKVEVEGDSRTAIEKINQKENSRTDLDSAIVDIKDIGRTFHQIRFKHARREANRVAHFIAREGHSKSENTFWMKDTPD</sequence>
<accession>A0A7J9IWH7</accession>
<proteinExistence type="predicted"/>
<dbReference type="Pfam" id="PF13456">
    <property type="entry name" value="RVT_3"/>
    <property type="match status" value="1"/>
</dbReference>
<keyword evidence="4" id="KW-1185">Reference proteome</keyword>
<evidence type="ECO:0000313" key="3">
    <source>
        <dbReference type="EMBL" id="MBA0826479.1"/>
    </source>
</evidence>
<evidence type="ECO:0000313" key="4">
    <source>
        <dbReference type="Proteomes" id="UP000593575"/>
    </source>
</evidence>
<dbReference type="AlphaFoldDB" id="A0A7J9IWH7"/>
<dbReference type="PANTHER" id="PTHR47723:SF19">
    <property type="entry name" value="POLYNUCLEOTIDYL TRANSFERASE, RIBONUCLEASE H-LIKE SUPERFAMILY PROTEIN"/>
    <property type="match status" value="1"/>
</dbReference>
<dbReference type="InterPro" id="IPR053151">
    <property type="entry name" value="RNase_H-like"/>
</dbReference>
<dbReference type="Gene3D" id="3.30.420.10">
    <property type="entry name" value="Ribonuclease H-like superfamily/Ribonuclease H"/>
    <property type="match status" value="1"/>
</dbReference>